<comment type="caution">
    <text evidence="1">The sequence shown here is derived from an EMBL/GenBank/DDBJ whole genome shotgun (WGS) entry which is preliminary data.</text>
</comment>
<name>A0ACA9K0T9_9GLOM</name>
<keyword evidence="2" id="KW-1185">Reference proteome</keyword>
<evidence type="ECO:0000313" key="1">
    <source>
        <dbReference type="EMBL" id="CAG8445805.1"/>
    </source>
</evidence>
<sequence>MINFTKKRPPVDLTTRKATDINLFNNSRPYMRAFHFSWFTFLTAFTCWFAVAPLLPSISKSLNLTNSEIGDCNIASVSSTILFRILSGPLCEKFGSRRVMAGILIIGAIPTALVGLAQGPNSLIALRFFIGILGASFVPCQFVTTQMFNSNTVGGANALAAGWGDMGGGITYILMPLVFNLFNKFLSDDISWRVSMLVPAFLCIIVGTCCYLFSDDCPDGDWYRRGLNKLDDGSINSNSELKYSDTKIDEDSYRIPLVIQYLLVFINPNVILMMIMYACCFGVEAAVNNVIAIFFSTEFGLNQTQAGLIGSLFGLLNFFSRASGGLISDLVNRKMGVRGRFLTQFAFFFFQGIFLFLFWFMSDSLIMAIILMGCFSLFTQGCCGTSFSIVPYIDPAAAGIVTGLVAAGGNIGSLIFAAVFKAYSDDIRMGFMVVGASVIVVSFIPFLMSINGRTLIFGTVIRNF</sequence>
<organism evidence="1 2">
    <name type="scientific">Scutellospora calospora</name>
    <dbReference type="NCBI Taxonomy" id="85575"/>
    <lineage>
        <taxon>Eukaryota</taxon>
        <taxon>Fungi</taxon>
        <taxon>Fungi incertae sedis</taxon>
        <taxon>Mucoromycota</taxon>
        <taxon>Glomeromycotina</taxon>
        <taxon>Glomeromycetes</taxon>
        <taxon>Diversisporales</taxon>
        <taxon>Gigasporaceae</taxon>
        <taxon>Scutellospora</taxon>
    </lineage>
</organism>
<proteinExistence type="predicted"/>
<dbReference type="Proteomes" id="UP000789860">
    <property type="component" value="Unassembled WGS sequence"/>
</dbReference>
<protein>
    <submittedName>
        <fullName evidence="1">10270_t:CDS:1</fullName>
    </submittedName>
</protein>
<reference evidence="1" key="1">
    <citation type="submission" date="2021-06" db="EMBL/GenBank/DDBJ databases">
        <authorList>
            <person name="Kallberg Y."/>
            <person name="Tangrot J."/>
            <person name="Rosling A."/>
        </authorList>
    </citation>
    <scope>NUCLEOTIDE SEQUENCE</scope>
    <source>
        <strain evidence="1">AU212A</strain>
    </source>
</reference>
<gene>
    <name evidence="1" type="ORF">SCALOS_LOCUS917</name>
</gene>
<accession>A0ACA9K0T9</accession>
<evidence type="ECO:0000313" key="2">
    <source>
        <dbReference type="Proteomes" id="UP000789860"/>
    </source>
</evidence>
<dbReference type="EMBL" id="CAJVPM010000499">
    <property type="protein sequence ID" value="CAG8445805.1"/>
    <property type="molecule type" value="Genomic_DNA"/>
</dbReference>